<dbReference type="GO" id="GO:0042438">
    <property type="term" value="P:melanin biosynthetic process"/>
    <property type="evidence" value="ECO:0007669"/>
    <property type="project" value="UniProtKB-KW"/>
</dbReference>
<dbReference type="Gene3D" id="1.10.1280.10">
    <property type="entry name" value="Di-copper center containing domain from catechol oxidase"/>
    <property type="match status" value="1"/>
</dbReference>
<keyword evidence="12" id="KW-0472">Membrane</keyword>
<feature type="chain" id="PRO_5019331183" description="Tyrosinase" evidence="16">
    <location>
        <begin position="20"/>
        <end position="261"/>
    </location>
</feature>
<proteinExistence type="inferred from homology"/>
<dbReference type="GO" id="GO:0046872">
    <property type="term" value="F:metal ion binding"/>
    <property type="evidence" value="ECO:0007669"/>
    <property type="project" value="UniProtKB-KW"/>
</dbReference>
<keyword evidence="7 16" id="KW-0732">Signal</keyword>
<evidence type="ECO:0000313" key="19">
    <source>
        <dbReference type="Proteomes" id="UP000287033"/>
    </source>
</evidence>
<evidence type="ECO:0000256" key="11">
    <source>
        <dbReference type="ARBA" id="ARBA00023101"/>
    </source>
</evidence>
<evidence type="ECO:0000256" key="6">
    <source>
        <dbReference type="ARBA" id="ARBA00022723"/>
    </source>
</evidence>
<keyword evidence="19" id="KW-1185">Reference proteome</keyword>
<protein>
    <recommendedName>
        <fullName evidence="14">Tyrosinase</fullName>
        <ecNumber evidence="4">1.14.18.1</ecNumber>
    </recommendedName>
    <alternativeName>
        <fullName evidence="15">Monophenol monooxygenase</fullName>
    </alternativeName>
</protein>
<dbReference type="Pfam" id="PF00264">
    <property type="entry name" value="Tyrosinase"/>
    <property type="match status" value="1"/>
</dbReference>
<dbReference type="PANTHER" id="PTHR11474:SF124">
    <property type="entry name" value="TYROSINASE"/>
    <property type="match status" value="1"/>
</dbReference>
<dbReference type="GO" id="GO:0004503">
    <property type="term" value="F:tyrosinase activity"/>
    <property type="evidence" value="ECO:0007669"/>
    <property type="project" value="UniProtKB-EC"/>
</dbReference>
<evidence type="ECO:0000259" key="17">
    <source>
        <dbReference type="Pfam" id="PF00264"/>
    </source>
</evidence>
<evidence type="ECO:0000256" key="4">
    <source>
        <dbReference type="ARBA" id="ARBA00011906"/>
    </source>
</evidence>
<evidence type="ECO:0000256" key="7">
    <source>
        <dbReference type="ARBA" id="ARBA00022729"/>
    </source>
</evidence>
<evidence type="ECO:0000256" key="5">
    <source>
        <dbReference type="ARBA" id="ARBA00022692"/>
    </source>
</evidence>
<reference evidence="18 19" key="1">
    <citation type="journal article" date="2018" name="Nat. Ecol. Evol.">
        <title>Shark genomes provide insights into elasmobranch evolution and the origin of vertebrates.</title>
        <authorList>
            <person name="Hara Y"/>
            <person name="Yamaguchi K"/>
            <person name="Onimaru K"/>
            <person name="Kadota M"/>
            <person name="Koyanagi M"/>
            <person name="Keeley SD"/>
            <person name="Tatsumi K"/>
            <person name="Tanaka K"/>
            <person name="Motone F"/>
            <person name="Kageyama Y"/>
            <person name="Nozu R"/>
            <person name="Adachi N"/>
            <person name="Nishimura O"/>
            <person name="Nakagawa R"/>
            <person name="Tanegashima C"/>
            <person name="Kiyatake I"/>
            <person name="Matsumoto R"/>
            <person name="Murakumo K"/>
            <person name="Nishida K"/>
            <person name="Terakita A"/>
            <person name="Kuratani S"/>
            <person name="Sato K"/>
            <person name="Hyodo S Kuraku.S."/>
        </authorList>
    </citation>
    <scope>NUCLEOTIDE SEQUENCE [LARGE SCALE GENOMIC DNA]</scope>
</reference>
<dbReference type="EMBL" id="BEZZ01080941">
    <property type="protein sequence ID" value="GCC42822.1"/>
    <property type="molecule type" value="Genomic_DNA"/>
</dbReference>
<comment type="caution">
    <text evidence="18">The sequence shown here is derived from an EMBL/GenBank/DDBJ whole genome shotgun (WGS) entry which is preliminary data.</text>
</comment>
<dbReference type="STRING" id="137246.A0A401TJJ0"/>
<dbReference type="InterPro" id="IPR050316">
    <property type="entry name" value="Tyrosinase/Hemocyanin"/>
</dbReference>
<gene>
    <name evidence="18" type="ORF">chiPu_0026495</name>
</gene>
<keyword evidence="5" id="KW-0812">Transmembrane</keyword>
<comment type="subcellular location">
    <subcellularLocation>
        <location evidence="2">Melanosome membrane</location>
        <topology evidence="2">Single-pass type I membrane protein</topology>
    </subcellularLocation>
</comment>
<sequence length="261" mass="29075">MSPGLKLASLALVLGTARGQIPILCATAGHMQRGECCPVFWGDGSLCGSASGRGGCQRLEEGQRWAGDPSRGRDFRLHWPTYFYRRVCKCTGNYAGADCGECGYGWQGEGCQRRHTVVRRDLAKMSRGERARFVRAMQAAKTTHSRRFMVYASEGAWRQAPKSFRPASVFDVATWVHYVCSKTLVTGEGPNFAHQSTAFAVWHKLYLLYLEKEIRNITGDEDFYIPVWSWAGSANCTVCSDELFGRSTDTGLLTGPFQNWT</sequence>
<feature type="signal peptide" evidence="16">
    <location>
        <begin position="1"/>
        <end position="19"/>
    </location>
</feature>
<dbReference type="PANTHER" id="PTHR11474">
    <property type="entry name" value="TYROSINASE FAMILY MEMBER"/>
    <property type="match status" value="1"/>
</dbReference>
<comment type="cofactor">
    <cofactor evidence="1">
        <name>Cu(2+)</name>
        <dbReference type="ChEBI" id="CHEBI:29036"/>
    </cofactor>
</comment>
<dbReference type="GO" id="GO:0043473">
    <property type="term" value="P:pigmentation"/>
    <property type="evidence" value="ECO:0007669"/>
    <property type="project" value="TreeGrafter"/>
</dbReference>
<dbReference type="InterPro" id="IPR008922">
    <property type="entry name" value="Di-copper_centre_dom_sf"/>
</dbReference>
<keyword evidence="10" id="KW-0503">Monooxygenase</keyword>
<evidence type="ECO:0000256" key="16">
    <source>
        <dbReference type="SAM" id="SignalP"/>
    </source>
</evidence>
<evidence type="ECO:0000256" key="12">
    <source>
        <dbReference type="ARBA" id="ARBA00023136"/>
    </source>
</evidence>
<keyword evidence="8" id="KW-0560">Oxidoreductase</keyword>
<evidence type="ECO:0000256" key="14">
    <source>
        <dbReference type="ARBA" id="ARBA00039304"/>
    </source>
</evidence>
<evidence type="ECO:0000256" key="3">
    <source>
        <dbReference type="ARBA" id="ARBA00009928"/>
    </source>
</evidence>
<keyword evidence="6" id="KW-0479">Metal-binding</keyword>
<evidence type="ECO:0000256" key="15">
    <source>
        <dbReference type="ARBA" id="ARBA00042251"/>
    </source>
</evidence>
<evidence type="ECO:0000256" key="1">
    <source>
        <dbReference type="ARBA" id="ARBA00001973"/>
    </source>
</evidence>
<evidence type="ECO:0000256" key="10">
    <source>
        <dbReference type="ARBA" id="ARBA00023033"/>
    </source>
</evidence>
<evidence type="ECO:0000256" key="2">
    <source>
        <dbReference type="ARBA" id="ARBA00004573"/>
    </source>
</evidence>
<keyword evidence="9" id="KW-0186">Copper</keyword>
<evidence type="ECO:0000256" key="9">
    <source>
        <dbReference type="ARBA" id="ARBA00023008"/>
    </source>
</evidence>
<organism evidence="18 19">
    <name type="scientific">Chiloscyllium punctatum</name>
    <name type="common">Brownbanded bambooshark</name>
    <name type="synonym">Hemiscyllium punctatum</name>
    <dbReference type="NCBI Taxonomy" id="137246"/>
    <lineage>
        <taxon>Eukaryota</taxon>
        <taxon>Metazoa</taxon>
        <taxon>Chordata</taxon>
        <taxon>Craniata</taxon>
        <taxon>Vertebrata</taxon>
        <taxon>Chondrichthyes</taxon>
        <taxon>Elasmobranchii</taxon>
        <taxon>Galeomorphii</taxon>
        <taxon>Galeoidea</taxon>
        <taxon>Orectolobiformes</taxon>
        <taxon>Hemiscylliidae</taxon>
        <taxon>Chiloscyllium</taxon>
    </lineage>
</organism>
<keyword evidence="11" id="KW-0470">Melanin biosynthesis</keyword>
<name>A0A401TJJ0_CHIPU</name>
<comment type="similarity">
    <text evidence="3">Belongs to the tyrosinase family.</text>
</comment>
<dbReference type="AlphaFoldDB" id="A0A401TJJ0"/>
<evidence type="ECO:0000256" key="8">
    <source>
        <dbReference type="ARBA" id="ARBA00023002"/>
    </source>
</evidence>
<dbReference type="InterPro" id="IPR002227">
    <property type="entry name" value="Tyrosinase_Cu-bd"/>
</dbReference>
<keyword evidence="13" id="KW-0325">Glycoprotein</keyword>
<feature type="domain" description="Tyrosinase copper-binding" evidence="17">
    <location>
        <begin position="168"/>
        <end position="248"/>
    </location>
</feature>
<evidence type="ECO:0000256" key="13">
    <source>
        <dbReference type="ARBA" id="ARBA00023180"/>
    </source>
</evidence>
<dbReference type="OrthoDB" id="6132182at2759"/>
<dbReference type="OMA" id="VATWVHY"/>
<evidence type="ECO:0000313" key="18">
    <source>
        <dbReference type="EMBL" id="GCC42822.1"/>
    </source>
</evidence>
<dbReference type="Proteomes" id="UP000287033">
    <property type="component" value="Unassembled WGS sequence"/>
</dbReference>
<dbReference type="SUPFAM" id="SSF48056">
    <property type="entry name" value="Di-copper centre-containing domain"/>
    <property type="match status" value="1"/>
</dbReference>
<feature type="non-terminal residue" evidence="18">
    <location>
        <position position="261"/>
    </location>
</feature>
<accession>A0A401TJJ0</accession>
<dbReference type="GO" id="GO:0033162">
    <property type="term" value="C:melanosome membrane"/>
    <property type="evidence" value="ECO:0007669"/>
    <property type="project" value="UniProtKB-SubCell"/>
</dbReference>
<dbReference type="EC" id="1.14.18.1" evidence="4"/>